<keyword evidence="7" id="KW-0704">Schiff base</keyword>
<dbReference type="PANTHER" id="PTHR30246">
    <property type="entry name" value="2-KETO-3-DEOXY-6-PHOSPHOGLUCONATE ALDOLASE"/>
    <property type="match status" value="1"/>
</dbReference>
<dbReference type="RefSeq" id="WP_099613521.1">
    <property type="nucleotide sequence ID" value="NZ_KZ319368.1"/>
</dbReference>
<evidence type="ECO:0000256" key="3">
    <source>
        <dbReference type="ARBA" id="ARBA00006906"/>
    </source>
</evidence>
<dbReference type="PROSITE" id="PS00159">
    <property type="entry name" value="ALDOLASE_KDPG_KHG_1"/>
    <property type="match status" value="1"/>
</dbReference>
<keyword evidence="10" id="KW-1185">Reference proteome</keyword>
<dbReference type="Gene3D" id="3.20.20.70">
    <property type="entry name" value="Aldolase class I"/>
    <property type="match status" value="1"/>
</dbReference>
<keyword evidence="8" id="KW-0119">Carbohydrate metabolism</keyword>
<dbReference type="GO" id="GO:0008675">
    <property type="term" value="F:2-dehydro-3-deoxy-phosphogluconate aldolase activity"/>
    <property type="evidence" value="ECO:0007669"/>
    <property type="project" value="UniProtKB-EC"/>
</dbReference>
<evidence type="ECO:0000256" key="8">
    <source>
        <dbReference type="ARBA" id="ARBA00023277"/>
    </source>
</evidence>
<dbReference type="CDD" id="cd00452">
    <property type="entry name" value="KDPG_aldolase"/>
    <property type="match status" value="1"/>
</dbReference>
<comment type="similarity">
    <text evidence="3">Belongs to the KHG/KDPG aldolase family.</text>
</comment>
<evidence type="ECO:0000256" key="1">
    <source>
        <dbReference type="ARBA" id="ARBA00000654"/>
    </source>
</evidence>
<accession>A0A2G1UPB9</accession>
<comment type="catalytic activity">
    <reaction evidence="1">
        <text>2-dehydro-3-deoxy-6-phospho-D-gluconate = D-glyceraldehyde 3-phosphate + pyruvate</text>
        <dbReference type="Rhea" id="RHEA:17089"/>
        <dbReference type="ChEBI" id="CHEBI:15361"/>
        <dbReference type="ChEBI" id="CHEBI:57569"/>
        <dbReference type="ChEBI" id="CHEBI:59776"/>
        <dbReference type="EC" id="4.1.2.14"/>
    </reaction>
</comment>
<keyword evidence="6 9" id="KW-0456">Lyase</keyword>
<dbReference type="Proteomes" id="UP000231409">
    <property type="component" value="Unassembled WGS sequence"/>
</dbReference>
<dbReference type="NCBIfam" id="TIGR01182">
    <property type="entry name" value="eda"/>
    <property type="match status" value="1"/>
</dbReference>
<dbReference type="PROSITE" id="PS00160">
    <property type="entry name" value="ALDOLASE_KDPG_KHG_2"/>
    <property type="match status" value="1"/>
</dbReference>
<comment type="caution">
    <text evidence="9">The sequence shown here is derived from an EMBL/GenBank/DDBJ whole genome shotgun (WGS) entry which is preliminary data.</text>
</comment>
<protein>
    <recommendedName>
        <fullName evidence="5">2-dehydro-3-deoxy-phosphogluconate aldolase</fullName>
        <ecNumber evidence="5">4.1.2.14</ecNumber>
    </recommendedName>
</protein>
<evidence type="ECO:0000313" key="9">
    <source>
        <dbReference type="EMBL" id="PHQ16357.1"/>
    </source>
</evidence>
<evidence type="ECO:0000256" key="5">
    <source>
        <dbReference type="ARBA" id="ARBA00013063"/>
    </source>
</evidence>
<dbReference type="PANTHER" id="PTHR30246:SF1">
    <property type="entry name" value="2-DEHYDRO-3-DEOXY-6-PHOSPHOGALACTONATE ALDOLASE-RELATED"/>
    <property type="match status" value="1"/>
</dbReference>
<gene>
    <name evidence="9" type="ORF">CLH61_04565</name>
</gene>
<evidence type="ECO:0000313" key="10">
    <source>
        <dbReference type="Proteomes" id="UP000231409"/>
    </source>
</evidence>
<dbReference type="Pfam" id="PF01081">
    <property type="entry name" value="Aldolase"/>
    <property type="match status" value="1"/>
</dbReference>
<organism evidence="9 10">
    <name type="scientific">Marinobacter profundi</name>
    <dbReference type="NCBI Taxonomy" id="2666256"/>
    <lineage>
        <taxon>Bacteria</taxon>
        <taxon>Pseudomonadati</taxon>
        <taxon>Pseudomonadota</taxon>
        <taxon>Gammaproteobacteria</taxon>
        <taxon>Pseudomonadales</taxon>
        <taxon>Marinobacteraceae</taxon>
        <taxon>Marinobacter</taxon>
    </lineage>
</organism>
<proteinExistence type="inferred from homology"/>
<comment type="pathway">
    <text evidence="2">Carbohydrate acid metabolism; 2-dehydro-3-deoxy-D-gluconate degradation; D-glyceraldehyde 3-phosphate and pyruvate from 2-dehydro-3-deoxy-D-gluconate: step 2/2.</text>
</comment>
<comment type="subunit">
    <text evidence="4">Homotrimer.</text>
</comment>
<evidence type="ECO:0000256" key="2">
    <source>
        <dbReference type="ARBA" id="ARBA00004736"/>
    </source>
</evidence>
<dbReference type="AlphaFoldDB" id="A0A2G1UPB9"/>
<dbReference type="InterPro" id="IPR031338">
    <property type="entry name" value="KDPG/KHG_AS_2"/>
</dbReference>
<dbReference type="InterPro" id="IPR013785">
    <property type="entry name" value="Aldolase_TIM"/>
</dbReference>
<evidence type="ECO:0000256" key="6">
    <source>
        <dbReference type="ARBA" id="ARBA00023239"/>
    </source>
</evidence>
<dbReference type="SUPFAM" id="SSF51569">
    <property type="entry name" value="Aldolase"/>
    <property type="match status" value="1"/>
</dbReference>
<name>A0A2G1UPB9_9GAMM</name>
<sequence length="215" mass="22664">MTTLSDFHRDRVRAVLSASPLVPVITLNHPDEALPLCRALVEGGVRVLEITLRTPHGLPAIRQLREALPEVWVGAGTVTGVEQYRAVEAAGAQFVVTPGVTGAILEFGLTSEVPLLPGIATVSELMMGYALGYREFKFFPAAVSGGIAALNAFAGPFGDVTFCPTGGVRRNTAKDYLALPNVAAVGGTWLTPKEAVAAKNWGAITEEVRGSLQDL</sequence>
<dbReference type="NCBIfam" id="NF004325">
    <property type="entry name" value="PRK05718.1"/>
    <property type="match status" value="1"/>
</dbReference>
<reference evidence="9 10" key="1">
    <citation type="submission" date="2017-09" db="EMBL/GenBank/DDBJ databases">
        <title>The draft genome sequences of Marinobacter sp. PWS21.</title>
        <authorList>
            <person name="Cao J."/>
        </authorList>
    </citation>
    <scope>NUCLEOTIDE SEQUENCE [LARGE SCALE GENOMIC DNA]</scope>
    <source>
        <strain evidence="9 10">PWS21</strain>
    </source>
</reference>
<evidence type="ECO:0000256" key="7">
    <source>
        <dbReference type="ARBA" id="ARBA00023270"/>
    </source>
</evidence>
<dbReference type="EC" id="4.1.2.14" evidence="5"/>
<dbReference type="EMBL" id="NTFH01000004">
    <property type="protein sequence ID" value="PHQ16357.1"/>
    <property type="molecule type" value="Genomic_DNA"/>
</dbReference>
<dbReference type="InterPro" id="IPR031337">
    <property type="entry name" value="KDPG/KHG_AS_1"/>
</dbReference>
<dbReference type="InterPro" id="IPR000887">
    <property type="entry name" value="Aldlse_KDPG_KHG"/>
</dbReference>
<evidence type="ECO:0000256" key="4">
    <source>
        <dbReference type="ARBA" id="ARBA00011233"/>
    </source>
</evidence>